<dbReference type="Pfam" id="PF25023">
    <property type="entry name" value="TEN_YD-shell"/>
    <property type="match status" value="1"/>
</dbReference>
<dbReference type="CDD" id="cd14740">
    <property type="entry name" value="PAAR_4"/>
    <property type="match status" value="1"/>
</dbReference>
<gene>
    <name evidence="6" type="ORF">SAMN05192579_11266</name>
</gene>
<dbReference type="NCBIfam" id="TIGR03696">
    <property type="entry name" value="Rhs_assc_core"/>
    <property type="match status" value="1"/>
</dbReference>
<reference evidence="7" key="1">
    <citation type="submission" date="2016-10" db="EMBL/GenBank/DDBJ databases">
        <authorList>
            <person name="Varghese N."/>
            <person name="Submissions S."/>
        </authorList>
    </citation>
    <scope>NUCLEOTIDE SEQUENCE [LARGE SCALE GENOMIC DNA]</scope>
    <source>
        <strain evidence="7">MO64</strain>
    </source>
</reference>
<feature type="domain" description="DUF6531" evidence="4">
    <location>
        <begin position="218"/>
        <end position="288"/>
    </location>
</feature>
<feature type="region of interest" description="Disordered" evidence="2">
    <location>
        <begin position="1168"/>
        <end position="1204"/>
    </location>
</feature>
<evidence type="ECO:0000256" key="1">
    <source>
        <dbReference type="ARBA" id="ARBA00022737"/>
    </source>
</evidence>
<dbReference type="InterPro" id="IPR045351">
    <property type="entry name" value="DUF6531"/>
</dbReference>
<feature type="domain" description="RHS protein conserved region" evidence="3">
    <location>
        <begin position="1289"/>
        <end position="1320"/>
    </location>
</feature>
<dbReference type="InterPro" id="IPR050708">
    <property type="entry name" value="T6SS_VgrG/RHS"/>
</dbReference>
<dbReference type="InterPro" id="IPR056823">
    <property type="entry name" value="TEN-like_YD-shell"/>
</dbReference>
<dbReference type="Pfam" id="PF05593">
    <property type="entry name" value="RHS_repeat"/>
    <property type="match status" value="2"/>
</dbReference>
<evidence type="ECO:0000259" key="3">
    <source>
        <dbReference type="Pfam" id="PF03527"/>
    </source>
</evidence>
<dbReference type="Pfam" id="PF03527">
    <property type="entry name" value="RHS"/>
    <property type="match status" value="1"/>
</dbReference>
<dbReference type="RefSeq" id="WP_245735042.1">
    <property type="nucleotide sequence ID" value="NZ_FOSR01000012.1"/>
</dbReference>
<dbReference type="Proteomes" id="UP000198725">
    <property type="component" value="Unassembled WGS sequence"/>
</dbReference>
<dbReference type="Gene3D" id="2.180.10.10">
    <property type="entry name" value="RHS repeat-associated core"/>
    <property type="match status" value="4"/>
</dbReference>
<accession>A0A1I4EF60</accession>
<evidence type="ECO:0000259" key="5">
    <source>
        <dbReference type="Pfam" id="PF25023"/>
    </source>
</evidence>
<name>A0A1I4EF60_9GAMM</name>
<dbReference type="InterPro" id="IPR031325">
    <property type="entry name" value="RHS_repeat"/>
</dbReference>
<evidence type="ECO:0000259" key="4">
    <source>
        <dbReference type="Pfam" id="PF20148"/>
    </source>
</evidence>
<evidence type="ECO:0000313" key="6">
    <source>
        <dbReference type="EMBL" id="SFL04394.1"/>
    </source>
</evidence>
<organism evidence="6 7">
    <name type="scientific">Rhodanobacter glycinis</name>
    <dbReference type="NCBI Taxonomy" id="582702"/>
    <lineage>
        <taxon>Bacteria</taxon>
        <taxon>Pseudomonadati</taxon>
        <taxon>Pseudomonadota</taxon>
        <taxon>Gammaproteobacteria</taxon>
        <taxon>Lysobacterales</taxon>
        <taxon>Rhodanobacteraceae</taxon>
        <taxon>Rhodanobacter</taxon>
    </lineage>
</organism>
<dbReference type="InterPro" id="IPR006530">
    <property type="entry name" value="YD"/>
</dbReference>
<keyword evidence="7" id="KW-1185">Reference proteome</keyword>
<dbReference type="Pfam" id="PF20148">
    <property type="entry name" value="DUF6531"/>
    <property type="match status" value="1"/>
</dbReference>
<keyword evidence="1" id="KW-0677">Repeat</keyword>
<protein>
    <submittedName>
        <fullName evidence="6">RHS repeat-associated core domain-containing protein</fullName>
    </submittedName>
</protein>
<dbReference type="PANTHER" id="PTHR32305">
    <property type="match status" value="1"/>
</dbReference>
<dbReference type="InterPro" id="IPR001826">
    <property type="entry name" value="RHS"/>
</dbReference>
<dbReference type="NCBIfam" id="TIGR01643">
    <property type="entry name" value="YD_repeat_2x"/>
    <property type="match status" value="9"/>
</dbReference>
<evidence type="ECO:0000313" key="7">
    <source>
        <dbReference type="Proteomes" id="UP000198725"/>
    </source>
</evidence>
<sequence>MTIAAKHFDPQLGLDIHLYEIPPSPIPIPLPTPHIGIVFDPFDYIPFIGGTVHVHGIKRATAGTGGLNVHIPVGGLWVPPEEAPEGPQFDDQLFMGSQTVVADSAPFSKLCMPVLDCNMVGMIPPLRLKKPKKPSLSLTLPTAVNLAIPSNVSVGGAPTIDMMGLLFQAGFAGALKGLKALKKLKRFESAMEKFKAWRKSKFGEMPSGFLKCKVLRAEPVDIRDGSVAVEHEDFVIPGRLSLAWPRVYRSRDLQPGLCGHGWQTPADLHLDIDTDGIAVFVDTDRHVVFPQLPAADGFEHAVTELVDGARLYAEGAAYRVRTKDGLVYAFPRPPRNVAALGQQRLSIERIEDVCGNHWCFERIDGRLTRIQESGIDGLQGRFIDVTVHGNHIRQLLLHDPATGINHPLVSYDYDEAGDLVAAIDPLGAPRRFEYAKHHLVRHTDRTGLSFYYEYDARQQVIHAWGDGGLHDYRFHYDEALQETQVTDSLGHVSLVKFDENGLPLCEIDPLDGVTVFEYDDVGRTTAVVDPMGLRTEFEYDERGNLLKLTRADGSVIETAYDENDHPVAMTDAAGASWQQQWNEHGLLHEQRTPLGATTRYTYDAHGQLTGHINALGAATRLAFDRHGSLLELIDPMGQANRFEHDTLGRLLSRTDATGRSSRYRYDAKGRLLEIISPTGARVHCEYDAEGQLVRHRDEAGHVTELTYTGIGQLACRKQPDGHRVRYEYDTEEQLVAVINQRGERYELKRDPLGRIVEEIDYWGQGRRYDYDAAGRLCRSTDPLGRALGFDTDALGRITRKTLPNPRDANRQIHETFRYNAAGQLVELRNTVAHVTRNFDAEGRLLQEVQNGFTVDNIYDALGNRIERHTSAGNTVRIGFDVLGRPECITINDAAPITIERNASGLVVAEQLTPTLRRTLDYNADGLLTAQAVTNDHTPLFDTRYAYDQTGNLTERTDSVHGTDRYTYDPMGRVLEHTDPAGKLTRWLNDPAGDRLKTRVLEVRMKQAVGGAPLADAWTREGDYDGRHYVFDRAGNLIRRQHHQEPGHPTLHLAWDANQRLAESHWEGGDREELRTTYGYDPLGRRVFKRNPTHTTWFFWDGDALLGEVRQGNAIESALGGPATQDGVIDFIASRKRLDTFRRLFPAIREYVYRPGTFEPLALIEHEAPDRQETPSSPPPHPATLVESESTNNPVRPARLDSGRGPMAQVESAHTLGLLGSTASLATRASRAKAPLASRDPGHHALVYPVSGLGISQREGNATMQSQRALTLAPNEEPPSAVLQPSRTSVYYFHNDPNGCPQRITDAQGQVAWAGSQRLWGEPNDARIENLKSQIGFLNQYHDDECGLLYNRFRYFDPGSGQYVTRDPLGLLAGTNLYSYPANPLMYADPLGLIDLGYKGPDGSGYTIYALVDRKTGTVKYVGLTENARFWDRMNEHATSGRLHGALESIELDSAETYAEARGKEQFYIEQHKTMQTSARGKAFGPNAEGNRQAGFDIARTDTRGKAFRKHYDAMTPESAGCRI</sequence>
<proteinExistence type="predicted"/>
<dbReference type="InterPro" id="IPR022385">
    <property type="entry name" value="Rhs_assc_core"/>
</dbReference>
<dbReference type="EMBL" id="FOSR01000012">
    <property type="protein sequence ID" value="SFL04394.1"/>
    <property type="molecule type" value="Genomic_DNA"/>
</dbReference>
<evidence type="ECO:0000256" key="2">
    <source>
        <dbReference type="SAM" id="MobiDB-lite"/>
    </source>
</evidence>
<dbReference type="PANTHER" id="PTHR32305:SF15">
    <property type="entry name" value="PROTEIN RHSA-RELATED"/>
    <property type="match status" value="1"/>
</dbReference>
<feature type="domain" description="Teneurin-like YD-shell" evidence="5">
    <location>
        <begin position="516"/>
        <end position="729"/>
    </location>
</feature>